<dbReference type="PANTHER" id="PTHR15741">
    <property type="entry name" value="BASIC HELIX-LOOP-HELIX ZIP TRANSCRIPTION FACTOR"/>
    <property type="match status" value="1"/>
</dbReference>
<dbReference type="InterPro" id="IPR011598">
    <property type="entry name" value="bHLH_dom"/>
</dbReference>
<evidence type="ECO:0000313" key="9">
    <source>
        <dbReference type="Proteomes" id="UP000749646"/>
    </source>
</evidence>
<accession>A0A9P6SV89</accession>
<feature type="region of interest" description="Disordered" evidence="6">
    <location>
        <begin position="130"/>
        <end position="227"/>
    </location>
</feature>
<keyword evidence="9" id="KW-1185">Reference proteome</keyword>
<keyword evidence="2" id="KW-0805">Transcription regulation</keyword>
<dbReference type="InterPro" id="IPR036638">
    <property type="entry name" value="HLH_DNA-bd_sf"/>
</dbReference>
<dbReference type="Gene3D" id="4.10.280.10">
    <property type="entry name" value="Helix-loop-helix DNA-binding domain"/>
    <property type="match status" value="1"/>
</dbReference>
<dbReference type="PROSITE" id="PS50888">
    <property type="entry name" value="BHLH"/>
    <property type="match status" value="1"/>
</dbReference>
<dbReference type="GO" id="GO:0000978">
    <property type="term" value="F:RNA polymerase II cis-regulatory region sequence-specific DNA binding"/>
    <property type="evidence" value="ECO:0007669"/>
    <property type="project" value="TreeGrafter"/>
</dbReference>
<gene>
    <name evidence="8" type="ORF">BGZ65_003167</name>
</gene>
<reference evidence="8" key="1">
    <citation type="journal article" date="2020" name="Fungal Divers.">
        <title>Resolving the Mortierellaceae phylogeny through synthesis of multi-gene phylogenetics and phylogenomics.</title>
        <authorList>
            <person name="Vandepol N."/>
            <person name="Liber J."/>
            <person name="Desiro A."/>
            <person name="Na H."/>
            <person name="Kennedy M."/>
            <person name="Barry K."/>
            <person name="Grigoriev I.V."/>
            <person name="Miller A.N."/>
            <person name="O'Donnell K."/>
            <person name="Stajich J.E."/>
            <person name="Bonito G."/>
        </authorList>
    </citation>
    <scope>NUCLEOTIDE SEQUENCE</scope>
    <source>
        <strain evidence="8">MES-2147</strain>
    </source>
</reference>
<keyword evidence="5" id="KW-0539">Nucleus</keyword>
<dbReference type="GO" id="GO:0046983">
    <property type="term" value="F:protein dimerization activity"/>
    <property type="evidence" value="ECO:0007669"/>
    <property type="project" value="InterPro"/>
</dbReference>
<name>A0A9P6SV89_9FUNG</name>
<feature type="compositionally biased region" description="Polar residues" evidence="6">
    <location>
        <begin position="337"/>
        <end position="353"/>
    </location>
</feature>
<organism evidence="8 9">
    <name type="scientific">Modicella reniformis</name>
    <dbReference type="NCBI Taxonomy" id="1440133"/>
    <lineage>
        <taxon>Eukaryota</taxon>
        <taxon>Fungi</taxon>
        <taxon>Fungi incertae sedis</taxon>
        <taxon>Mucoromycota</taxon>
        <taxon>Mortierellomycotina</taxon>
        <taxon>Mortierellomycetes</taxon>
        <taxon>Mortierellales</taxon>
        <taxon>Mortierellaceae</taxon>
        <taxon>Modicella</taxon>
    </lineage>
</organism>
<feature type="compositionally biased region" description="Acidic residues" evidence="6">
    <location>
        <begin position="439"/>
        <end position="456"/>
    </location>
</feature>
<evidence type="ECO:0000256" key="1">
    <source>
        <dbReference type="ARBA" id="ARBA00004123"/>
    </source>
</evidence>
<sequence length="456" mass="50876">MFLGQLAQEERHKTLASSAGEDPILSQQSFQHQMYNAQHRQPLPQLPLPSSLPSVNNGDFSRSLPSINDPSVVVMHQQRDLIQQINSNSILAPGGIIDPHVMSQAFLQNPELMVQANAITQAMVLAQQQQMQQQMRDQQQTTPGIHHQDSYPMHGSPSPHQHPYHQGSPPGQYPAEQQHYYNHGTGDRPIAKPRSPTKLQGGDLDGGSVHHSGVDSSYSSSPNGYFEAGHFQEHEDEYAGSKLATGRKGYASNDPSPPSSLTGRSGYRPELQRHTIRRKKSGTTPYDKNNRRSDGHTDNEEASFPGPGAEHRNGSTKNGFSSQMGESESSRNNRSSDNQMSRTRSPTSQMQPRSSKKAPHELLTESEKKANHIASEQKRRQNIRIGFDSLVEIVPTLSECHRSEALILQKSVDYIQRLLSQKYELKNRVRVLQANLGEPQEDDDDSASDMELEIRH</sequence>
<dbReference type="EMBL" id="JAAAHW010000050">
    <property type="protein sequence ID" value="KAG0006823.1"/>
    <property type="molecule type" value="Genomic_DNA"/>
</dbReference>
<keyword evidence="4" id="KW-0804">Transcription</keyword>
<feature type="region of interest" description="Disordered" evidence="6">
    <location>
        <begin position="245"/>
        <end position="361"/>
    </location>
</feature>
<dbReference type="GO" id="GO:0000981">
    <property type="term" value="F:DNA-binding transcription factor activity, RNA polymerase II-specific"/>
    <property type="evidence" value="ECO:0007669"/>
    <property type="project" value="TreeGrafter"/>
</dbReference>
<protein>
    <recommendedName>
        <fullName evidence="7">BHLH domain-containing protein</fullName>
    </recommendedName>
</protein>
<evidence type="ECO:0000256" key="5">
    <source>
        <dbReference type="ARBA" id="ARBA00023242"/>
    </source>
</evidence>
<feature type="compositionally biased region" description="Polar residues" evidence="6">
    <location>
        <begin position="315"/>
        <end position="325"/>
    </location>
</feature>
<dbReference type="Proteomes" id="UP000749646">
    <property type="component" value="Unassembled WGS sequence"/>
</dbReference>
<comment type="caution">
    <text evidence="8">The sequence shown here is derived from an EMBL/GenBank/DDBJ whole genome shotgun (WGS) entry which is preliminary data.</text>
</comment>
<dbReference type="GO" id="GO:0005634">
    <property type="term" value="C:nucleus"/>
    <property type="evidence" value="ECO:0007669"/>
    <property type="project" value="UniProtKB-SubCell"/>
</dbReference>
<dbReference type="AlphaFoldDB" id="A0A9P6SV89"/>
<dbReference type="SMART" id="SM00353">
    <property type="entry name" value="HLH"/>
    <property type="match status" value="1"/>
</dbReference>
<dbReference type="OrthoDB" id="5778525at2759"/>
<evidence type="ECO:0000259" key="7">
    <source>
        <dbReference type="PROSITE" id="PS50888"/>
    </source>
</evidence>
<evidence type="ECO:0000256" key="3">
    <source>
        <dbReference type="ARBA" id="ARBA00023125"/>
    </source>
</evidence>
<feature type="compositionally biased region" description="Low complexity" evidence="6">
    <location>
        <begin position="130"/>
        <end position="140"/>
    </location>
</feature>
<proteinExistence type="predicted"/>
<feature type="region of interest" description="Disordered" evidence="6">
    <location>
        <begin position="436"/>
        <end position="456"/>
    </location>
</feature>
<feature type="compositionally biased region" description="Low complexity" evidence="6">
    <location>
        <begin position="326"/>
        <end position="336"/>
    </location>
</feature>
<keyword evidence="3" id="KW-0238">DNA-binding</keyword>
<comment type="subcellular location">
    <subcellularLocation>
        <location evidence="1">Nucleus</location>
    </subcellularLocation>
</comment>
<evidence type="ECO:0000256" key="2">
    <source>
        <dbReference type="ARBA" id="ARBA00023015"/>
    </source>
</evidence>
<dbReference type="Pfam" id="PF00010">
    <property type="entry name" value="HLH"/>
    <property type="match status" value="1"/>
</dbReference>
<evidence type="ECO:0000256" key="4">
    <source>
        <dbReference type="ARBA" id="ARBA00023163"/>
    </source>
</evidence>
<feature type="domain" description="BHLH" evidence="7">
    <location>
        <begin position="367"/>
        <end position="418"/>
    </location>
</feature>
<evidence type="ECO:0000313" key="8">
    <source>
        <dbReference type="EMBL" id="KAG0006823.1"/>
    </source>
</evidence>
<dbReference type="PANTHER" id="PTHR15741:SF27">
    <property type="entry name" value="TRANSCRIPTION FACTOR AP-4"/>
    <property type="match status" value="1"/>
</dbReference>
<feature type="compositionally biased region" description="Basic and acidic residues" evidence="6">
    <location>
        <begin position="288"/>
        <end position="299"/>
    </location>
</feature>
<evidence type="ECO:0000256" key="6">
    <source>
        <dbReference type="SAM" id="MobiDB-lite"/>
    </source>
</evidence>
<dbReference type="InterPro" id="IPR052207">
    <property type="entry name" value="Max-like/E-box_TFs"/>
</dbReference>
<dbReference type="SUPFAM" id="SSF47459">
    <property type="entry name" value="HLH, helix-loop-helix DNA-binding domain"/>
    <property type="match status" value="1"/>
</dbReference>
<feature type="compositionally biased region" description="Low complexity" evidence="6">
    <location>
        <begin position="206"/>
        <end position="221"/>
    </location>
</feature>